<feature type="domain" description="Heme-copper oxidase subunit III family profile" evidence="18">
    <location>
        <begin position="1"/>
        <end position="205"/>
    </location>
</feature>
<comment type="similarity">
    <text evidence="2 16">Belongs to the cytochrome c oxidase subunit 3 family.</text>
</comment>
<evidence type="ECO:0000256" key="16">
    <source>
        <dbReference type="RuleBase" id="RU003376"/>
    </source>
</evidence>
<evidence type="ECO:0000256" key="5">
    <source>
        <dbReference type="ARBA" id="ARBA00022448"/>
    </source>
</evidence>
<dbReference type="InterPro" id="IPR000298">
    <property type="entry name" value="Cyt_c_oxidase-like_su3"/>
</dbReference>
<dbReference type="SUPFAM" id="SSF81452">
    <property type="entry name" value="Cytochrome c oxidase subunit III-like"/>
    <property type="match status" value="1"/>
</dbReference>
<dbReference type="GO" id="GO:0005886">
    <property type="term" value="C:plasma membrane"/>
    <property type="evidence" value="ECO:0007669"/>
    <property type="project" value="UniProtKB-SubCell"/>
</dbReference>
<evidence type="ECO:0000256" key="9">
    <source>
        <dbReference type="ARBA" id="ARBA00022989"/>
    </source>
</evidence>
<proteinExistence type="inferred from homology"/>
<dbReference type="Pfam" id="PF00510">
    <property type="entry name" value="COX3"/>
    <property type="match status" value="1"/>
</dbReference>
<keyword evidence="10 17" id="KW-0472">Membrane</keyword>
<evidence type="ECO:0000256" key="17">
    <source>
        <dbReference type="SAM" id="Phobius"/>
    </source>
</evidence>
<feature type="transmembrane region" description="Helical" evidence="17">
    <location>
        <begin position="137"/>
        <end position="163"/>
    </location>
</feature>
<feature type="transmembrane region" description="Helical" evidence="17">
    <location>
        <begin position="64"/>
        <end position="88"/>
    </location>
</feature>
<dbReference type="AlphaFoldDB" id="A0A7H1AYU8"/>
<evidence type="ECO:0000256" key="12">
    <source>
        <dbReference type="ARBA" id="ARBA00030072"/>
    </source>
</evidence>
<keyword evidence="9 17" id="KW-1133">Transmembrane helix</keyword>
<dbReference type="FunFam" id="1.20.120.80:FF:000001">
    <property type="entry name" value="Cytochrome (Ubi)quinol oxidase subunit III"/>
    <property type="match status" value="1"/>
</dbReference>
<dbReference type="Proteomes" id="UP000516346">
    <property type="component" value="Chromosome"/>
</dbReference>
<keyword evidence="8" id="KW-0249">Electron transport</keyword>
<dbReference type="EMBL" id="CP061275">
    <property type="protein sequence ID" value="QNS01653.1"/>
    <property type="molecule type" value="Genomic_DNA"/>
</dbReference>
<reference evidence="19 20" key="1">
    <citation type="submission" date="2020-09" db="EMBL/GenBank/DDBJ databases">
        <title>Genome sequence of the banana aphid, Pentalonia nigronervosa Coquerel (Hemiptera: Aphididae) and its symbionts.</title>
        <authorList>
            <person name="Mathers T.C."/>
            <person name="Mugford S.T."/>
            <person name="Hogenhout S.A."/>
            <person name="Tripathi L."/>
        </authorList>
    </citation>
    <scope>NUCLEOTIDE SEQUENCE [LARGE SCALE GENOMIC DNA]</scope>
    <source>
        <strain evidence="19">Ba4</strain>
    </source>
</reference>
<dbReference type="GO" id="GO:0019646">
    <property type="term" value="P:aerobic electron transport chain"/>
    <property type="evidence" value="ECO:0007669"/>
    <property type="project" value="InterPro"/>
</dbReference>
<evidence type="ECO:0000313" key="20">
    <source>
        <dbReference type="Proteomes" id="UP000516346"/>
    </source>
</evidence>
<organism evidence="19 20">
    <name type="scientific">Buchnera aphidicola</name>
    <name type="common">Pentalonia nigronervosa</name>
    <dbReference type="NCBI Taxonomy" id="1309793"/>
    <lineage>
        <taxon>Bacteria</taxon>
        <taxon>Pseudomonadati</taxon>
        <taxon>Pseudomonadota</taxon>
        <taxon>Gammaproteobacteria</taxon>
        <taxon>Enterobacterales</taxon>
        <taxon>Erwiniaceae</taxon>
        <taxon>Buchnera</taxon>
    </lineage>
</organism>
<name>A0A7H1AYU8_9GAMM</name>
<dbReference type="PROSITE" id="PS50253">
    <property type="entry name" value="COX3"/>
    <property type="match status" value="1"/>
</dbReference>
<evidence type="ECO:0000256" key="10">
    <source>
        <dbReference type="ARBA" id="ARBA00023136"/>
    </source>
</evidence>
<feature type="transmembrane region" description="Helical" evidence="17">
    <location>
        <begin position="175"/>
        <end position="202"/>
    </location>
</feature>
<dbReference type="InterPro" id="IPR013833">
    <property type="entry name" value="Cyt_c_oxidase_su3_a-hlx"/>
</dbReference>
<sequence>MIKNNVKNHIIPNSIDFCQKNILKNNRLFGLWIFLMSDCIMFAVLFSMYAVISENVYNALENEHFLNLFSVFLETFVLLLSSLSCGLIVVSMQKEKIKMLVFYFLMTFFLGLVFLLVEINEFCELIEKNYSPSQHALFSIFFALVGMHGMHIFFGLVLILSILYQIKKLGLTDTIQIRILCFSLFWHFLDIIWICIFTFVYLNRAI</sequence>
<comment type="function">
    <text evidence="11">Cytochrome bo(3) ubiquinol terminal oxidase is the component of the aerobic respiratory chain of E.coli that predominates when cells are grown at high aeration. Has proton pump activity across the membrane in addition to electron transfer, pumping 2 protons/electron.</text>
</comment>
<evidence type="ECO:0000256" key="1">
    <source>
        <dbReference type="ARBA" id="ARBA00004651"/>
    </source>
</evidence>
<evidence type="ECO:0000256" key="15">
    <source>
        <dbReference type="ARBA" id="ARBA00032717"/>
    </source>
</evidence>
<evidence type="ECO:0000256" key="14">
    <source>
        <dbReference type="ARBA" id="ARBA00032189"/>
    </source>
</evidence>
<evidence type="ECO:0000256" key="4">
    <source>
        <dbReference type="ARBA" id="ARBA00014687"/>
    </source>
</evidence>
<keyword evidence="5" id="KW-0813">Transport</keyword>
<evidence type="ECO:0000256" key="2">
    <source>
        <dbReference type="ARBA" id="ARBA00010581"/>
    </source>
</evidence>
<evidence type="ECO:0000256" key="11">
    <source>
        <dbReference type="ARBA" id="ARBA00025694"/>
    </source>
</evidence>
<dbReference type="InterPro" id="IPR035973">
    <property type="entry name" value="Cyt_c_oxidase_su3-like_sf"/>
</dbReference>
<evidence type="ECO:0000256" key="6">
    <source>
        <dbReference type="ARBA" id="ARBA00022475"/>
    </source>
</evidence>
<keyword evidence="6" id="KW-1003">Cell membrane</keyword>
<dbReference type="PANTHER" id="PTHR11403:SF2">
    <property type="entry name" value="CYTOCHROME BO(3) UBIQUINOL OXIDASE SUBUNIT 3"/>
    <property type="match status" value="1"/>
</dbReference>
<evidence type="ECO:0000256" key="7">
    <source>
        <dbReference type="ARBA" id="ARBA00022692"/>
    </source>
</evidence>
<evidence type="ECO:0000256" key="3">
    <source>
        <dbReference type="ARBA" id="ARBA00011700"/>
    </source>
</evidence>
<dbReference type="Gene3D" id="1.20.120.80">
    <property type="entry name" value="Cytochrome c oxidase, subunit III, four-helix bundle"/>
    <property type="match status" value="1"/>
</dbReference>
<evidence type="ECO:0000256" key="8">
    <source>
        <dbReference type="ARBA" id="ARBA00022982"/>
    </source>
</evidence>
<evidence type="ECO:0000256" key="13">
    <source>
        <dbReference type="ARBA" id="ARBA00031884"/>
    </source>
</evidence>
<comment type="subunit">
    <text evidence="3">Heterooctamer of two A chains, two B chains, two C chains and two D chains.</text>
</comment>
<feature type="transmembrane region" description="Helical" evidence="17">
    <location>
        <begin position="29"/>
        <end position="52"/>
    </location>
</feature>
<dbReference type="GO" id="GO:0004129">
    <property type="term" value="F:cytochrome-c oxidase activity"/>
    <property type="evidence" value="ECO:0007669"/>
    <property type="project" value="InterPro"/>
</dbReference>
<evidence type="ECO:0000259" key="18">
    <source>
        <dbReference type="PROSITE" id="PS50253"/>
    </source>
</evidence>
<comment type="subcellular location">
    <subcellularLocation>
        <location evidence="1 16">Cell membrane</location>
        <topology evidence="1 16">Multi-pass membrane protein</topology>
    </subcellularLocation>
</comment>
<gene>
    <name evidence="19" type="ORF">ICW73_01505</name>
</gene>
<dbReference type="PANTHER" id="PTHR11403">
    <property type="entry name" value="CYTOCHROME C OXIDASE SUBUNIT III"/>
    <property type="match status" value="1"/>
</dbReference>
<dbReference type="InterPro" id="IPR024791">
    <property type="entry name" value="Cyt_c/ubiquinol_Oxase_su3"/>
</dbReference>
<protein>
    <recommendedName>
        <fullName evidence="4">Cytochrome bo(3) ubiquinol oxidase subunit 3</fullName>
    </recommendedName>
    <alternativeName>
        <fullName evidence="14">Cytochrome o ubiquinol oxidase subunit 3</fullName>
    </alternativeName>
    <alternativeName>
        <fullName evidence="12">Oxidase bo(3) subunit 3</fullName>
    </alternativeName>
    <alternativeName>
        <fullName evidence="15">Ubiquinol oxidase polypeptide III</fullName>
    </alternativeName>
    <alternativeName>
        <fullName evidence="13">Ubiquinol oxidase subunit 3</fullName>
    </alternativeName>
</protein>
<feature type="transmembrane region" description="Helical" evidence="17">
    <location>
        <begin position="100"/>
        <end position="117"/>
    </location>
</feature>
<accession>A0A7H1AYU8</accession>
<keyword evidence="7 16" id="KW-0812">Transmembrane</keyword>
<evidence type="ECO:0000313" key="19">
    <source>
        <dbReference type="EMBL" id="QNS01653.1"/>
    </source>
</evidence>